<accession>A0A678ZP16</accession>
<keyword evidence="2" id="KW-1185">Reference proteome</keyword>
<gene>
    <name evidence="1" type="ORF">Q19_37</name>
</gene>
<dbReference type="Proteomes" id="UP000434467">
    <property type="component" value="Segment"/>
</dbReference>
<protein>
    <submittedName>
        <fullName evidence="1">Minor capsid protein</fullName>
    </submittedName>
</protein>
<evidence type="ECO:0000313" key="1">
    <source>
        <dbReference type="EMBL" id="AZV02369.1"/>
    </source>
</evidence>
<dbReference type="EMBL" id="MK290739">
    <property type="protein sequence ID" value="AZV02369.1"/>
    <property type="molecule type" value="Genomic_DNA"/>
</dbReference>
<proteinExistence type="predicted"/>
<reference evidence="1" key="1">
    <citation type="submission" date="2018-12" db="EMBL/GenBank/DDBJ databases">
        <authorList>
            <person name="Shneider M.M."/>
            <person name="Kabanova A.P."/>
            <person name="Korzhenkov A.A."/>
            <person name="Toschakov S.V."/>
            <person name="Miroshnikov K.A."/>
        </authorList>
    </citation>
    <scope>NUCLEOTIDE SEQUENCE [LARGE SCALE GENOMIC DNA]</scope>
</reference>
<name>A0A678ZP16_9CAUD</name>
<organism evidence="1 2">
    <name type="scientific">Pectobacterium phage Q19</name>
    <dbReference type="NCBI Taxonomy" id="2500576"/>
    <lineage>
        <taxon>Viruses</taxon>
        <taxon>Duplodnaviria</taxon>
        <taxon>Heunggongvirae</taxon>
        <taxon>Uroviricota</taxon>
        <taxon>Caudoviricetes</taxon>
        <taxon>Autographivirales</taxon>
        <taxon>Autotranscriptaviridae</taxon>
        <taxon>Studiervirinae</taxon>
        <taxon>Maklayavirus</taxon>
        <taxon>Maklayavirus Q19</taxon>
    </lineage>
</organism>
<sequence length="64" mass="7234">MGQSYKLTLDELSGVTDWSQLKVDGVAFTRRTNTLYLKGEELGNHPVHVSYEGLVDKHFILNVI</sequence>
<evidence type="ECO:0000313" key="2">
    <source>
        <dbReference type="Proteomes" id="UP000434467"/>
    </source>
</evidence>